<protein>
    <recommendedName>
        <fullName evidence="2">Helicase ATP-binding domain-containing protein</fullName>
    </recommendedName>
</protein>
<organism evidence="3">
    <name type="scientific">viral metagenome</name>
    <dbReference type="NCBI Taxonomy" id="1070528"/>
    <lineage>
        <taxon>unclassified sequences</taxon>
        <taxon>metagenomes</taxon>
        <taxon>organismal metagenomes</taxon>
    </lineage>
</organism>
<dbReference type="InterPro" id="IPR011545">
    <property type="entry name" value="DEAD/DEAH_box_helicase_dom"/>
</dbReference>
<proteinExistence type="predicted"/>
<dbReference type="SMART" id="SM00487">
    <property type="entry name" value="DEXDc"/>
    <property type="match status" value="1"/>
</dbReference>
<name>A0A6C0JR48_9ZZZZ</name>
<evidence type="ECO:0000259" key="2">
    <source>
        <dbReference type="PROSITE" id="PS51192"/>
    </source>
</evidence>
<reference evidence="3" key="1">
    <citation type="journal article" date="2020" name="Nature">
        <title>Giant virus diversity and host interactions through global metagenomics.</title>
        <authorList>
            <person name="Schulz F."/>
            <person name="Roux S."/>
            <person name="Paez-Espino D."/>
            <person name="Jungbluth S."/>
            <person name="Walsh D.A."/>
            <person name="Denef V.J."/>
            <person name="McMahon K.D."/>
            <person name="Konstantinidis K.T."/>
            <person name="Eloe-Fadrosh E.A."/>
            <person name="Kyrpides N.C."/>
            <person name="Woyke T."/>
        </authorList>
    </citation>
    <scope>NUCLEOTIDE SEQUENCE</scope>
    <source>
        <strain evidence="3">GVMAG-S-1041349-163</strain>
    </source>
</reference>
<dbReference type="SUPFAM" id="SSF52540">
    <property type="entry name" value="P-loop containing nucleoside triphosphate hydrolases"/>
    <property type="match status" value="1"/>
</dbReference>
<dbReference type="Pfam" id="PF00270">
    <property type="entry name" value="DEAD"/>
    <property type="match status" value="1"/>
</dbReference>
<accession>A0A6C0JR48</accession>
<dbReference type="GO" id="GO:0003676">
    <property type="term" value="F:nucleic acid binding"/>
    <property type="evidence" value="ECO:0007669"/>
    <property type="project" value="InterPro"/>
</dbReference>
<keyword evidence="1" id="KW-0175">Coiled coil</keyword>
<dbReference type="InterPro" id="IPR014001">
    <property type="entry name" value="Helicase_ATP-bd"/>
</dbReference>
<sequence>MDLVEKFLPLYPNIEEVTKKLLTVKDFKLLESSDEIKKDENEFKSYQLFVQRYLSPLTPYKYLLLNHDMGSGKSCSAFLVAYSFLENTIRWNRNKKILVVAPNNLLCNNLRKEFSKFFDKVKVNLSKNKVKDLEEVLIKNIEYNTFSEFVLQTNKNKIVHCLVIIDEVHQIHLPQTKDVRNIGKNLYFQIKFLLKCMIKKNVKVLLMTGTPITNAYTKVFQIIDLLIENDKDSFNNFEKDYQILKEEKQKEEEYDKEDNDDEKEDDKYEAKIRGLYFIKTEVREKELIVRNFLGRVSSFHILKRTYENIIENGNFYKGSRTKVYKNVMVGKQREKYLSCIKNEKKKEDVHAFFVFPSITFNEKVYSKFDDYTTGGNKNLKLSDFSYKKVIPWENGVLSFDNLLSIPSFLKEHSILYYNVLKEMGEINDNNEPDHSIKKKQKEAVFYFNERITNTGNKMFSIVLESFGFEQLTSNYDLNILNSSIQMKDYEKHKKKRFAVVSSDFGIISDEDIKTLIDIFSDKKNRYGEFIRIIVGSKRIAMGYNLINGRQSHATIQWNSSIVNQAQARVLRERTNFDDDEKEERYVKLFKHIIVLDDKDQTVDTLFERRLKSTEEKEDRNAKILHLLDSSSVDCSLNKNYHSSYEKENNTIKCNLIKCSTNFTPIKDVDQCKSNNDVKYDNTFLHYKSKNKYNIIKESLKNMFQTCESFSLEDFILHLKGNEMYKDVFFKLDSSETKWNDDSNMEIFIHLLKIMKNQLVFEDRFKIKRVIGYHNNIIFLKKTTFIKSIENVLINVLHPFFVQKETEQFEIYINYYLKDENSEIKDFINAPTENKYNKLNIFTRLHIFENIVPIIRLDRNPSSESFNVTKKHQDIILKCTKNQYLSTEKIKKTIDFEIYEERLYLLDYCYHIIMPDYVPKNHTIRKEYGYIQGLRAFKNEKWISIDTKNIQTYECLEKIIQLFDKQESKKDIILDNDYPFEFFFLKELEGDETIIKKYNVKKIIVNGKVEIIKKKGKGQNCETLYLSKEDKIEEYINPHIKYIESLIDQKKLNQINKTFELGLLETVEGTSNIKVAKAFEQKCLNTKNKDEKCVILYNNQKILFPNIE</sequence>
<dbReference type="Gene3D" id="3.40.50.300">
    <property type="entry name" value="P-loop containing nucleotide triphosphate hydrolases"/>
    <property type="match status" value="1"/>
</dbReference>
<dbReference type="PANTHER" id="PTHR45629:SF7">
    <property type="entry name" value="DNA EXCISION REPAIR PROTEIN ERCC-6-RELATED"/>
    <property type="match status" value="1"/>
</dbReference>
<dbReference type="PANTHER" id="PTHR45629">
    <property type="entry name" value="SNF2/RAD54 FAMILY MEMBER"/>
    <property type="match status" value="1"/>
</dbReference>
<dbReference type="AlphaFoldDB" id="A0A6C0JR48"/>
<dbReference type="PROSITE" id="PS51192">
    <property type="entry name" value="HELICASE_ATP_BIND_1"/>
    <property type="match status" value="1"/>
</dbReference>
<dbReference type="InterPro" id="IPR027417">
    <property type="entry name" value="P-loop_NTPase"/>
</dbReference>
<feature type="domain" description="Helicase ATP-binding" evidence="2">
    <location>
        <begin position="54"/>
        <end position="229"/>
    </location>
</feature>
<dbReference type="EMBL" id="MN740688">
    <property type="protein sequence ID" value="QHU07833.1"/>
    <property type="molecule type" value="Genomic_DNA"/>
</dbReference>
<dbReference type="InterPro" id="IPR050496">
    <property type="entry name" value="SNF2_RAD54_helicase_repair"/>
</dbReference>
<evidence type="ECO:0000313" key="3">
    <source>
        <dbReference type="EMBL" id="QHU07833.1"/>
    </source>
</evidence>
<feature type="coiled-coil region" evidence="1">
    <location>
        <begin position="227"/>
        <end position="264"/>
    </location>
</feature>
<evidence type="ECO:0000256" key="1">
    <source>
        <dbReference type="SAM" id="Coils"/>
    </source>
</evidence>
<dbReference type="GO" id="GO:0005524">
    <property type="term" value="F:ATP binding"/>
    <property type="evidence" value="ECO:0007669"/>
    <property type="project" value="InterPro"/>
</dbReference>